<evidence type="ECO:0000313" key="3">
    <source>
        <dbReference type="Proteomes" id="UP001642540"/>
    </source>
</evidence>
<feature type="compositionally biased region" description="Basic and acidic residues" evidence="1">
    <location>
        <begin position="169"/>
        <end position="180"/>
    </location>
</feature>
<sequence>MSDRICFSLPWRFPPTFGKRDSEHAVSSNVIEQTTVLKKDAQDALDQYEKAFIAKRCELRSQRDSVNIVSSNEMEKISDSQYQVTEKEKEIQELLDTLANEFRSEDNSPEYQVEQNANEKNSEDDAASNKTEPSTDDGGTVNEPSGNQVELSADERVSGEVQPASSNEKQMKKTLAEKNTKRIPPFQRKLIKGFHQEGVGG</sequence>
<feature type="compositionally biased region" description="Polar residues" evidence="1">
    <location>
        <begin position="109"/>
        <end position="119"/>
    </location>
</feature>
<gene>
    <name evidence="2" type="ORF">ODALV1_LOCUS24060</name>
</gene>
<organism evidence="2 3">
    <name type="scientific">Orchesella dallaii</name>
    <dbReference type="NCBI Taxonomy" id="48710"/>
    <lineage>
        <taxon>Eukaryota</taxon>
        <taxon>Metazoa</taxon>
        <taxon>Ecdysozoa</taxon>
        <taxon>Arthropoda</taxon>
        <taxon>Hexapoda</taxon>
        <taxon>Collembola</taxon>
        <taxon>Entomobryomorpha</taxon>
        <taxon>Entomobryoidea</taxon>
        <taxon>Orchesellidae</taxon>
        <taxon>Orchesellinae</taxon>
        <taxon>Orchesella</taxon>
    </lineage>
</organism>
<evidence type="ECO:0000313" key="2">
    <source>
        <dbReference type="EMBL" id="CAL8131178.1"/>
    </source>
</evidence>
<reference evidence="2 3" key="1">
    <citation type="submission" date="2024-08" db="EMBL/GenBank/DDBJ databases">
        <authorList>
            <person name="Cucini C."/>
            <person name="Frati F."/>
        </authorList>
    </citation>
    <scope>NUCLEOTIDE SEQUENCE [LARGE SCALE GENOMIC DNA]</scope>
</reference>
<name>A0ABP1RMW6_9HEXA</name>
<protein>
    <submittedName>
        <fullName evidence="2">Uncharacterized protein</fullName>
    </submittedName>
</protein>
<dbReference type="EMBL" id="CAXLJM020000086">
    <property type="protein sequence ID" value="CAL8131178.1"/>
    <property type="molecule type" value="Genomic_DNA"/>
</dbReference>
<evidence type="ECO:0000256" key="1">
    <source>
        <dbReference type="SAM" id="MobiDB-lite"/>
    </source>
</evidence>
<dbReference type="Proteomes" id="UP001642540">
    <property type="component" value="Unassembled WGS sequence"/>
</dbReference>
<feature type="region of interest" description="Disordered" evidence="1">
    <location>
        <begin position="103"/>
        <end position="201"/>
    </location>
</feature>
<keyword evidence="3" id="KW-1185">Reference proteome</keyword>
<accession>A0ABP1RMW6</accession>
<proteinExistence type="predicted"/>
<comment type="caution">
    <text evidence="2">The sequence shown here is derived from an EMBL/GenBank/DDBJ whole genome shotgun (WGS) entry which is preliminary data.</text>
</comment>